<dbReference type="PANTHER" id="PTHR38659">
    <property type="entry name" value="METAL-DEPENDENT PHOSPHOHYDROLASE"/>
    <property type="match status" value="1"/>
</dbReference>
<dbReference type="InterPro" id="IPR006674">
    <property type="entry name" value="HD_domain"/>
</dbReference>
<dbReference type="CDD" id="cd00077">
    <property type="entry name" value="HDc"/>
    <property type="match status" value="1"/>
</dbReference>
<dbReference type="EMBL" id="CP002772">
    <property type="protein sequence ID" value="AEG17447.1"/>
    <property type="molecule type" value="Genomic_DNA"/>
</dbReference>
<dbReference type="NCBIfam" id="TIGR00295">
    <property type="entry name" value="TIGR00295 family protein"/>
    <property type="match status" value="1"/>
</dbReference>
<reference evidence="2 3" key="1">
    <citation type="journal article" date="2014" name="Int. J. Syst. Evol. Microbiol.">
        <title>Methanobacterium paludis sp. nov. and a novel strain of Methanobacterium lacus isolated from northern peatlands.</title>
        <authorList>
            <person name="Cadillo-Quiroz H."/>
            <person name="Brauer S.L."/>
            <person name="Goodson N."/>
            <person name="Yavitt J.B."/>
            <person name="Zinder S.H."/>
        </authorList>
    </citation>
    <scope>NUCLEOTIDE SEQUENCE [LARGE SCALE GENOMIC DNA]</scope>
    <source>
        <strain evidence="3">DSM 25820 / JCM 18151 / SWAN1</strain>
    </source>
</reference>
<accession>F6D3N0</accession>
<sequence length="174" mass="19495">MCKDLVLETLNELKTLPHIIEHCKAVSTKALKLSSNFYDVDLDLVETGALLHDIGRSRTHSIFHGVVGAEILKEQGFPFEIQKITERHIGAGIPINEAEILGLPPRDYIPITMEEKIVAHADNLVNGTNEVDIDFVIKRWEQRLGANHPSISRIIKLHNEVCADGKVYIVNKCL</sequence>
<dbReference type="PANTHER" id="PTHR38659:SF2">
    <property type="entry name" value="HDIG DOMAIN PROTEIN"/>
    <property type="match status" value="1"/>
</dbReference>
<gene>
    <name evidence="2" type="ordered locus">MSWAN_0405</name>
</gene>
<dbReference type="eggNOG" id="arCOG01858">
    <property type="taxonomic scope" value="Archaea"/>
</dbReference>
<organism evidence="2 3">
    <name type="scientific">Methanobacterium paludis (strain DSM 25820 / JCM 18151 / SWAN1)</name>
    <dbReference type="NCBI Taxonomy" id="868131"/>
    <lineage>
        <taxon>Archaea</taxon>
        <taxon>Methanobacteriati</taxon>
        <taxon>Methanobacteriota</taxon>
        <taxon>Methanomada group</taxon>
        <taxon>Methanobacteria</taxon>
        <taxon>Methanobacteriales</taxon>
        <taxon>Methanobacteriaceae</taxon>
        <taxon>Methanobacterium</taxon>
    </lineage>
</organism>
<dbReference type="InterPro" id="IPR003607">
    <property type="entry name" value="HD/PDEase_dom"/>
</dbReference>
<keyword evidence="3" id="KW-1185">Reference proteome</keyword>
<dbReference type="HOGENOM" id="CLU_073842_1_0_2"/>
<evidence type="ECO:0000259" key="1">
    <source>
        <dbReference type="SMART" id="SM00471"/>
    </source>
</evidence>
<dbReference type="Pfam" id="PF01966">
    <property type="entry name" value="HD"/>
    <property type="match status" value="1"/>
</dbReference>
<feature type="domain" description="HD/PDEase" evidence="1">
    <location>
        <begin position="15"/>
        <end position="136"/>
    </location>
</feature>
<dbReference type="NCBIfam" id="TIGR00277">
    <property type="entry name" value="HDIG"/>
    <property type="match status" value="1"/>
</dbReference>
<dbReference type="RefSeq" id="WP_013824949.1">
    <property type="nucleotide sequence ID" value="NC_015574.1"/>
</dbReference>
<dbReference type="SMART" id="SM00471">
    <property type="entry name" value="HDc"/>
    <property type="match status" value="1"/>
</dbReference>
<dbReference type="InterPro" id="IPR004454">
    <property type="entry name" value="HD-related"/>
</dbReference>
<dbReference type="SUPFAM" id="SSF109604">
    <property type="entry name" value="HD-domain/PDEase-like"/>
    <property type="match status" value="1"/>
</dbReference>
<dbReference type="AlphaFoldDB" id="F6D3N0"/>
<dbReference type="GO" id="GO:0016787">
    <property type="term" value="F:hydrolase activity"/>
    <property type="evidence" value="ECO:0007669"/>
    <property type="project" value="UniProtKB-KW"/>
</dbReference>
<dbReference type="KEGG" id="mew:MSWAN_0405"/>
<proteinExistence type="predicted"/>
<dbReference type="GeneID" id="10667889"/>
<dbReference type="OrthoDB" id="52832at2157"/>
<name>F6D3N0_METPW</name>
<evidence type="ECO:0000313" key="3">
    <source>
        <dbReference type="Proteomes" id="UP000009231"/>
    </source>
</evidence>
<dbReference type="STRING" id="868131.MSWAN_0405"/>
<dbReference type="InterPro" id="IPR006675">
    <property type="entry name" value="HDIG_dom"/>
</dbReference>
<evidence type="ECO:0000313" key="2">
    <source>
        <dbReference type="EMBL" id="AEG17447.1"/>
    </source>
</evidence>
<dbReference type="Proteomes" id="UP000009231">
    <property type="component" value="Chromosome"/>
</dbReference>
<protein>
    <submittedName>
        <fullName evidence="2">Metal dependent phosphohydrolase</fullName>
    </submittedName>
</protein>
<dbReference type="Gene3D" id="1.10.3210.10">
    <property type="entry name" value="Hypothetical protein af1432"/>
    <property type="match status" value="1"/>
</dbReference>